<proteinExistence type="predicted"/>
<comment type="caution">
    <text evidence="9">The sequence shown here is derived from an EMBL/GenBank/DDBJ whole genome shotgun (WGS) entry which is preliminary data.</text>
</comment>
<keyword evidence="1" id="KW-0479">Metal-binding</keyword>
<organism evidence="9 10">
    <name type="scientific">Rhynocoris fuscipes</name>
    <dbReference type="NCBI Taxonomy" id="488301"/>
    <lineage>
        <taxon>Eukaryota</taxon>
        <taxon>Metazoa</taxon>
        <taxon>Ecdysozoa</taxon>
        <taxon>Arthropoda</taxon>
        <taxon>Hexapoda</taxon>
        <taxon>Insecta</taxon>
        <taxon>Pterygota</taxon>
        <taxon>Neoptera</taxon>
        <taxon>Paraneoptera</taxon>
        <taxon>Hemiptera</taxon>
        <taxon>Heteroptera</taxon>
        <taxon>Panheteroptera</taxon>
        <taxon>Cimicomorpha</taxon>
        <taxon>Reduviidae</taxon>
        <taxon>Harpactorinae</taxon>
        <taxon>Harpactorini</taxon>
        <taxon>Rhynocoris</taxon>
    </lineage>
</organism>
<evidence type="ECO:0000256" key="7">
    <source>
        <dbReference type="SAM" id="MobiDB-lite"/>
    </source>
</evidence>
<evidence type="ECO:0000259" key="8">
    <source>
        <dbReference type="PROSITE" id="PS50157"/>
    </source>
</evidence>
<keyword evidence="4" id="KW-0862">Zinc</keyword>
<dbReference type="Gene3D" id="3.30.160.60">
    <property type="entry name" value="Classic Zinc Finger"/>
    <property type="match status" value="2"/>
</dbReference>
<dbReference type="PANTHER" id="PTHR24379:SF121">
    <property type="entry name" value="C2H2-TYPE DOMAIN-CONTAINING PROTEIN"/>
    <property type="match status" value="1"/>
</dbReference>
<evidence type="ECO:0000256" key="6">
    <source>
        <dbReference type="SAM" id="Coils"/>
    </source>
</evidence>
<name>A0AAW1CRY8_9HEMI</name>
<dbReference type="EMBL" id="JAPXFL010000009">
    <property type="protein sequence ID" value="KAK9501256.1"/>
    <property type="molecule type" value="Genomic_DNA"/>
</dbReference>
<dbReference type="InterPro" id="IPR013087">
    <property type="entry name" value="Znf_C2H2_type"/>
</dbReference>
<sequence>MDVLEEKPIINQNSENNDDKNLKQNVDIKQEYDNKQQIVYLKPDNFLNGFLAFPANSANIKQEKPLDIGIDYLAVASSCAAAINHTVNTMAANNIPTSKTNENTNRFTGINQPQVNNFPTKVKKPRRGKGSRSKNNINNFLQCETCGMSFDQLSNLKIHQEAAHKIVKYVNCNKCDKVFCGMKDLEQHWKGTGICRKCKQNFYYPCVLIRHKCPGSTAANNTRQQPQQSGAAQSTYKNTAPAYPATGSNDAGNTVQIPKVIPPVSRANEVTDLNHQKRPMTEPLVSEQPNKTTVLAKDIHDSSWCTWTVQKPPKHVCKECGVQFEKLTELSKHQEKVREMEGIPRCPKCYKFFNNMNEAHLHLVGSGFCLKCGKDMELPCMLIQHSCPLAIVPSIARATAGVISMVNVVCTICSVKFQTQESYVTHLRNDHNINTDELLCKECGLLFSKKADLTAHEEMFHNNELHRCYKCLKIFRERYKLYVHQQGSGICMLCGEDLEMPCMLIRHTCKANNVKEQLARLQQTQQDQSQNNALQAAIPDNNDFVTTFCSLCKTKFQNHAIYLAHVRMYHCLNLPTTMQ</sequence>
<feature type="compositionally biased region" description="Polar residues" evidence="7">
    <location>
        <begin position="106"/>
        <end position="119"/>
    </location>
</feature>
<keyword evidence="2" id="KW-0677">Repeat</keyword>
<dbReference type="InterPro" id="IPR036236">
    <property type="entry name" value="Znf_C2H2_sf"/>
</dbReference>
<dbReference type="Pfam" id="PF00096">
    <property type="entry name" value="zf-C2H2"/>
    <property type="match status" value="1"/>
</dbReference>
<gene>
    <name evidence="9" type="ORF">O3M35_011999</name>
</gene>
<feature type="region of interest" description="Disordered" evidence="7">
    <location>
        <begin position="217"/>
        <end position="258"/>
    </location>
</feature>
<evidence type="ECO:0000313" key="10">
    <source>
        <dbReference type="Proteomes" id="UP001461498"/>
    </source>
</evidence>
<feature type="compositionally biased region" description="Polar residues" evidence="7">
    <location>
        <begin position="217"/>
        <end position="238"/>
    </location>
</feature>
<reference evidence="9 10" key="1">
    <citation type="submission" date="2022-12" db="EMBL/GenBank/DDBJ databases">
        <title>Chromosome-level genome assembly of true bugs.</title>
        <authorList>
            <person name="Ma L."/>
            <person name="Li H."/>
        </authorList>
    </citation>
    <scope>NUCLEOTIDE SEQUENCE [LARGE SCALE GENOMIC DNA]</scope>
    <source>
        <strain evidence="9">Lab_2022b</strain>
    </source>
</reference>
<feature type="coiled-coil region" evidence="6">
    <location>
        <begin position="504"/>
        <end position="531"/>
    </location>
</feature>
<feature type="domain" description="C2H2-type" evidence="8">
    <location>
        <begin position="315"/>
        <end position="343"/>
    </location>
</feature>
<evidence type="ECO:0000256" key="3">
    <source>
        <dbReference type="ARBA" id="ARBA00022771"/>
    </source>
</evidence>
<keyword evidence="6" id="KW-0175">Coiled coil</keyword>
<evidence type="ECO:0000256" key="4">
    <source>
        <dbReference type="ARBA" id="ARBA00022833"/>
    </source>
</evidence>
<dbReference type="SMART" id="SM00355">
    <property type="entry name" value="ZnF_C2H2"/>
    <property type="match status" value="6"/>
</dbReference>
<feature type="region of interest" description="Disordered" evidence="7">
    <location>
        <begin position="106"/>
        <end position="134"/>
    </location>
</feature>
<protein>
    <recommendedName>
        <fullName evidence="8">C2H2-type domain-containing protein</fullName>
    </recommendedName>
</protein>
<feature type="domain" description="C2H2-type" evidence="8">
    <location>
        <begin position="141"/>
        <end position="164"/>
    </location>
</feature>
<evidence type="ECO:0000256" key="5">
    <source>
        <dbReference type="PROSITE-ProRule" id="PRU00042"/>
    </source>
</evidence>
<dbReference type="PROSITE" id="PS50157">
    <property type="entry name" value="ZINC_FINGER_C2H2_2"/>
    <property type="match status" value="3"/>
</dbReference>
<evidence type="ECO:0000256" key="2">
    <source>
        <dbReference type="ARBA" id="ARBA00022737"/>
    </source>
</evidence>
<evidence type="ECO:0000313" key="9">
    <source>
        <dbReference type="EMBL" id="KAK9501256.1"/>
    </source>
</evidence>
<feature type="compositionally biased region" description="Polar residues" evidence="7">
    <location>
        <begin position="246"/>
        <end position="256"/>
    </location>
</feature>
<dbReference type="Proteomes" id="UP001461498">
    <property type="component" value="Unassembled WGS sequence"/>
</dbReference>
<dbReference type="PANTHER" id="PTHR24379">
    <property type="entry name" value="KRAB AND ZINC FINGER DOMAIN-CONTAINING"/>
    <property type="match status" value="1"/>
</dbReference>
<feature type="domain" description="C2H2-type" evidence="8">
    <location>
        <begin position="438"/>
        <end position="466"/>
    </location>
</feature>
<evidence type="ECO:0000256" key="1">
    <source>
        <dbReference type="ARBA" id="ARBA00022723"/>
    </source>
</evidence>
<dbReference type="PROSITE" id="PS00028">
    <property type="entry name" value="ZINC_FINGER_C2H2_1"/>
    <property type="match status" value="3"/>
</dbReference>
<dbReference type="SUPFAM" id="SSF57667">
    <property type="entry name" value="beta-beta-alpha zinc fingers"/>
    <property type="match status" value="2"/>
</dbReference>
<dbReference type="AlphaFoldDB" id="A0AAW1CRY8"/>
<feature type="region of interest" description="Disordered" evidence="7">
    <location>
        <begin position="1"/>
        <end position="22"/>
    </location>
</feature>
<dbReference type="GO" id="GO:0008270">
    <property type="term" value="F:zinc ion binding"/>
    <property type="evidence" value="ECO:0007669"/>
    <property type="project" value="UniProtKB-KW"/>
</dbReference>
<accession>A0AAW1CRY8</accession>
<keyword evidence="10" id="KW-1185">Reference proteome</keyword>
<feature type="compositionally biased region" description="Basic residues" evidence="7">
    <location>
        <begin position="121"/>
        <end position="132"/>
    </location>
</feature>
<keyword evidence="3 5" id="KW-0863">Zinc-finger</keyword>